<dbReference type="GO" id="GO:0005737">
    <property type="term" value="C:cytoplasm"/>
    <property type="evidence" value="ECO:0007669"/>
    <property type="project" value="TreeGrafter"/>
</dbReference>
<dbReference type="PRINTS" id="PR00114">
    <property type="entry name" value="STPHPHTASE"/>
</dbReference>
<comment type="catalytic activity">
    <reaction evidence="7 8">
        <text>O-phospho-L-threonyl-[protein] + H2O = L-threonyl-[protein] + phosphate</text>
        <dbReference type="Rhea" id="RHEA:47004"/>
        <dbReference type="Rhea" id="RHEA-COMP:11060"/>
        <dbReference type="Rhea" id="RHEA-COMP:11605"/>
        <dbReference type="ChEBI" id="CHEBI:15377"/>
        <dbReference type="ChEBI" id="CHEBI:30013"/>
        <dbReference type="ChEBI" id="CHEBI:43474"/>
        <dbReference type="ChEBI" id="CHEBI:61977"/>
        <dbReference type="EC" id="3.1.3.16"/>
    </reaction>
</comment>
<evidence type="ECO:0000256" key="6">
    <source>
        <dbReference type="ARBA" id="ARBA00047761"/>
    </source>
</evidence>
<keyword evidence="11" id="KW-1185">Reference proteome</keyword>
<comment type="cofactor">
    <cofactor evidence="1">
        <name>Mn(2+)</name>
        <dbReference type="ChEBI" id="CHEBI:29035"/>
    </cofactor>
</comment>
<organism evidence="10 11">
    <name type="scientific">Blastocystis sp. subtype 1 (strain ATCC 50177 / NandII)</name>
    <dbReference type="NCBI Taxonomy" id="478820"/>
    <lineage>
        <taxon>Eukaryota</taxon>
        <taxon>Sar</taxon>
        <taxon>Stramenopiles</taxon>
        <taxon>Bigyra</taxon>
        <taxon>Opalozoa</taxon>
        <taxon>Opalinata</taxon>
        <taxon>Blastocystidae</taxon>
        <taxon>Blastocystis</taxon>
    </lineage>
</organism>
<dbReference type="SUPFAM" id="SSF56300">
    <property type="entry name" value="Metallo-dependent phosphatases"/>
    <property type="match status" value="1"/>
</dbReference>
<dbReference type="SMART" id="SM00156">
    <property type="entry name" value="PP2Ac"/>
    <property type="match status" value="1"/>
</dbReference>
<sequence length="318" mass="36497">MNAVFGKLILDRIIAKLVEGRARDKQWRPNIKEDTIRLLILRTKEALLQEPSLLKLEAPMVIVGDIHGQFLDLLEIFHVGGDPCNSRYLFLGDYVDRADRGIQVLCLLMAYKLKYPNNVFLLRGNHESIEMNDDWGFKDECLKYYSETLYKDFQMLFNCLPIAAIISNKIFCVHGGLSRDLTSMKVIKDIQRPCAIPMNGLLSDLLWSDPCSDIKGYVPSPRDCAYLFGPDIVEEFMSRFDFDLIVRGHECCDGYCFAFNRKLVTVFSAPNYCGVEKNAAGIMFVDKELSVRFVLIRETRLLRRSSIVKPDTLEIINR</sequence>
<evidence type="ECO:0000256" key="4">
    <source>
        <dbReference type="ARBA" id="ARBA00022912"/>
    </source>
</evidence>
<dbReference type="InterPro" id="IPR004843">
    <property type="entry name" value="Calcineurin-like_PHP"/>
</dbReference>
<protein>
    <recommendedName>
        <fullName evidence="8">Serine/threonine-protein phosphatase</fullName>
        <ecNumber evidence="8">3.1.3.16</ecNumber>
    </recommendedName>
</protein>
<comment type="similarity">
    <text evidence="8">Belongs to the PPP phosphatase family.</text>
</comment>
<dbReference type="EMBL" id="LXWW01000040">
    <property type="protein sequence ID" value="OAO17231.1"/>
    <property type="molecule type" value="Genomic_DNA"/>
</dbReference>
<evidence type="ECO:0000256" key="3">
    <source>
        <dbReference type="ARBA" id="ARBA00022801"/>
    </source>
</evidence>
<dbReference type="GO" id="GO:0005634">
    <property type="term" value="C:nucleus"/>
    <property type="evidence" value="ECO:0007669"/>
    <property type="project" value="TreeGrafter"/>
</dbReference>
<evidence type="ECO:0000313" key="11">
    <source>
        <dbReference type="Proteomes" id="UP000078348"/>
    </source>
</evidence>
<keyword evidence="5" id="KW-0464">Manganese</keyword>
<dbReference type="InterPro" id="IPR031675">
    <property type="entry name" value="STPPase_N"/>
</dbReference>
<dbReference type="OrthoDB" id="1930084at2759"/>
<evidence type="ECO:0000256" key="8">
    <source>
        <dbReference type="RuleBase" id="RU004273"/>
    </source>
</evidence>
<dbReference type="Gene3D" id="3.60.21.10">
    <property type="match status" value="1"/>
</dbReference>
<name>A0A196SLS2_BLAHN</name>
<evidence type="ECO:0000259" key="9">
    <source>
        <dbReference type="PROSITE" id="PS00125"/>
    </source>
</evidence>
<keyword evidence="4" id="KW-0904">Protein phosphatase</keyword>
<feature type="domain" description="Serine/threonine specific protein phosphatases" evidence="9">
    <location>
        <begin position="122"/>
        <end position="127"/>
    </location>
</feature>
<dbReference type="AlphaFoldDB" id="A0A196SLS2"/>
<dbReference type="PROSITE" id="PS00125">
    <property type="entry name" value="SER_THR_PHOSPHATASE"/>
    <property type="match status" value="1"/>
</dbReference>
<dbReference type="InterPro" id="IPR050341">
    <property type="entry name" value="PP1_catalytic_subunit"/>
</dbReference>
<dbReference type="Proteomes" id="UP000078348">
    <property type="component" value="Unassembled WGS sequence"/>
</dbReference>
<evidence type="ECO:0000313" key="10">
    <source>
        <dbReference type="EMBL" id="OAO17231.1"/>
    </source>
</evidence>
<dbReference type="PANTHER" id="PTHR11668:SF300">
    <property type="entry name" value="SERINE_THREONINE-PROTEIN PHOSPHATASE"/>
    <property type="match status" value="1"/>
</dbReference>
<dbReference type="GO" id="GO:0046872">
    <property type="term" value="F:metal ion binding"/>
    <property type="evidence" value="ECO:0007669"/>
    <property type="project" value="UniProtKB-KW"/>
</dbReference>
<keyword evidence="2" id="KW-0479">Metal-binding</keyword>
<evidence type="ECO:0000256" key="7">
    <source>
        <dbReference type="ARBA" id="ARBA00048336"/>
    </source>
</evidence>
<dbReference type="Pfam" id="PF16891">
    <property type="entry name" value="STPPase_N"/>
    <property type="match status" value="1"/>
</dbReference>
<dbReference type="InterPro" id="IPR006186">
    <property type="entry name" value="Ser/Thr-sp_prot-phosphatase"/>
</dbReference>
<gene>
    <name evidence="10" type="ORF">AV274_1036</name>
</gene>
<evidence type="ECO:0000256" key="5">
    <source>
        <dbReference type="ARBA" id="ARBA00023211"/>
    </source>
</evidence>
<dbReference type="STRING" id="478820.A0A196SLS2"/>
<dbReference type="GO" id="GO:0004722">
    <property type="term" value="F:protein serine/threonine phosphatase activity"/>
    <property type="evidence" value="ECO:0007669"/>
    <property type="project" value="UniProtKB-EC"/>
</dbReference>
<reference evidence="10 11" key="1">
    <citation type="submission" date="2016-05" db="EMBL/GenBank/DDBJ databases">
        <title>Nuclear genome of Blastocystis sp. subtype 1 NandII.</title>
        <authorList>
            <person name="Gentekaki E."/>
            <person name="Curtis B."/>
            <person name="Stairs C."/>
            <person name="Eme L."/>
            <person name="Herman E."/>
            <person name="Klimes V."/>
            <person name="Arias M.C."/>
            <person name="Elias M."/>
            <person name="Hilliou F."/>
            <person name="Klute M."/>
            <person name="Malik S.-B."/>
            <person name="Pightling A."/>
            <person name="Rachubinski R."/>
            <person name="Salas D."/>
            <person name="Schlacht A."/>
            <person name="Suga H."/>
            <person name="Archibald J."/>
            <person name="Ball S.G."/>
            <person name="Clark G."/>
            <person name="Dacks J."/>
            <person name="Van Der Giezen M."/>
            <person name="Tsaousis A."/>
            <person name="Roger A."/>
        </authorList>
    </citation>
    <scope>NUCLEOTIDE SEQUENCE [LARGE SCALE GENOMIC DNA]</scope>
    <source>
        <strain evidence="11">ATCC 50177 / NandII</strain>
    </source>
</reference>
<evidence type="ECO:0000256" key="2">
    <source>
        <dbReference type="ARBA" id="ARBA00022723"/>
    </source>
</evidence>
<dbReference type="InterPro" id="IPR029052">
    <property type="entry name" value="Metallo-depent_PP-like"/>
</dbReference>
<comment type="caution">
    <text evidence="10">The sequence shown here is derived from an EMBL/GenBank/DDBJ whole genome shotgun (WGS) entry which is preliminary data.</text>
</comment>
<evidence type="ECO:0000256" key="1">
    <source>
        <dbReference type="ARBA" id="ARBA00001936"/>
    </source>
</evidence>
<dbReference type="EC" id="3.1.3.16" evidence="8"/>
<keyword evidence="3 8" id="KW-0378">Hydrolase</keyword>
<dbReference type="Pfam" id="PF00149">
    <property type="entry name" value="Metallophos"/>
    <property type="match status" value="1"/>
</dbReference>
<dbReference type="PANTHER" id="PTHR11668">
    <property type="entry name" value="SERINE/THREONINE PROTEIN PHOSPHATASE"/>
    <property type="match status" value="1"/>
</dbReference>
<accession>A0A196SLS2</accession>
<proteinExistence type="inferred from homology"/>
<comment type="catalytic activity">
    <reaction evidence="6">
        <text>O-phospho-L-seryl-[protein] + H2O = L-seryl-[protein] + phosphate</text>
        <dbReference type="Rhea" id="RHEA:20629"/>
        <dbReference type="Rhea" id="RHEA-COMP:9863"/>
        <dbReference type="Rhea" id="RHEA-COMP:11604"/>
        <dbReference type="ChEBI" id="CHEBI:15377"/>
        <dbReference type="ChEBI" id="CHEBI:29999"/>
        <dbReference type="ChEBI" id="CHEBI:43474"/>
        <dbReference type="ChEBI" id="CHEBI:83421"/>
        <dbReference type="EC" id="3.1.3.16"/>
    </reaction>
</comment>